<name>A0A3D4S3D8_9ENTE</name>
<sequence>MNENNVLINYSHHYMKDEISLVNSVELWHVVDAYLREVAEKGELVNQYLFDNESFDEATNRYIKALKSILMNETYPEADELLSDKKRFTCSIEDLYLFFRRKTKIAFIETRGNDVSGNSFMQIDNAFNELILRFYRHIQEGLQGYKNNVYRQLNPASNACAVTRQIAWHHGEKYAPLKDIPFITTIMLRSPLILRPFTNKREGFFEEMDYNPIRDFKEDTDNWYCYPAKIGESLAYIYFHQDFVANGISLANLFEMARPSEIENQKPDLICLFGEHTPEEGNKFFYDEENDIYVGQVSYRRKIEYFGYMKKMCLTLHNLSMLAKKRIPIHGAMVQINLKDGRQKKVAFMGDSGAGKSETIEALQSVSRGLITSMDVIFDDMGSFAIDGNRVYAQGTEIGAFIRLDDLEVGTAYRDMDRSIFMNPESSNARVIVPASSYDLVVEPHDIDMFLYANNYDDKVGIREFETPEQAEPIFVEGKRKALGTTDESGISTTFFANPFGPQQRQAESKPLIDATFKALFKQGTYVGEIYTRLGYDKSPEAIHESARQLLDHLINEE</sequence>
<keyword evidence="1" id="KW-0418">Kinase</keyword>
<dbReference type="SUPFAM" id="SSF53795">
    <property type="entry name" value="PEP carboxykinase-like"/>
    <property type="match status" value="1"/>
</dbReference>
<dbReference type="EMBL" id="DQHO01000011">
    <property type="protein sequence ID" value="HCS93329.1"/>
    <property type="molecule type" value="Genomic_DNA"/>
</dbReference>
<gene>
    <name evidence="1" type="ORF">DIW15_01305</name>
</gene>
<proteinExistence type="predicted"/>
<dbReference type="AlphaFoldDB" id="A0A3D4S3D8"/>
<reference evidence="1 2" key="1">
    <citation type="journal article" date="2018" name="Nat. Biotechnol.">
        <title>A standardized bacterial taxonomy based on genome phylogeny substantially revises the tree of life.</title>
        <authorList>
            <person name="Parks D.H."/>
            <person name="Chuvochina M."/>
            <person name="Waite D.W."/>
            <person name="Rinke C."/>
            <person name="Skarshewski A."/>
            <person name="Chaumeil P.A."/>
            <person name="Hugenholtz P."/>
        </authorList>
    </citation>
    <scope>NUCLEOTIDE SEQUENCE [LARGE SCALE GENOMIC DNA]</scope>
    <source>
        <strain evidence="1">UBA11306</strain>
    </source>
</reference>
<dbReference type="STRING" id="1121105.GCA_000421665_01753"/>
<comment type="caution">
    <text evidence="1">The sequence shown here is derived from an EMBL/GenBank/DDBJ whole genome shotgun (WGS) entry which is preliminary data.</text>
</comment>
<protein>
    <submittedName>
        <fullName evidence="1">Phosphoenolpyruvate carboxykinase</fullName>
    </submittedName>
</protein>
<dbReference type="GO" id="GO:0016301">
    <property type="term" value="F:kinase activity"/>
    <property type="evidence" value="ECO:0007669"/>
    <property type="project" value="UniProtKB-KW"/>
</dbReference>
<keyword evidence="1" id="KW-0670">Pyruvate</keyword>
<evidence type="ECO:0000313" key="2">
    <source>
        <dbReference type="Proteomes" id="UP000262195"/>
    </source>
</evidence>
<dbReference type="Proteomes" id="UP000262195">
    <property type="component" value="Unassembled WGS sequence"/>
</dbReference>
<evidence type="ECO:0000313" key="1">
    <source>
        <dbReference type="EMBL" id="HCS93329.1"/>
    </source>
</evidence>
<accession>A0A3D4S3D8</accession>
<organism evidence="1 2">
    <name type="scientific">Bavariicoccus seileri</name>
    <dbReference type="NCBI Taxonomy" id="549685"/>
    <lineage>
        <taxon>Bacteria</taxon>
        <taxon>Bacillati</taxon>
        <taxon>Bacillota</taxon>
        <taxon>Bacilli</taxon>
        <taxon>Lactobacillales</taxon>
        <taxon>Enterococcaceae</taxon>
        <taxon>Bavariicoccus</taxon>
    </lineage>
</organism>
<keyword evidence="1" id="KW-0808">Transferase</keyword>